<name>A0A931H1Z7_9BURK</name>
<dbReference type="GO" id="GO:0070573">
    <property type="term" value="F:metallodipeptidase activity"/>
    <property type="evidence" value="ECO:0007669"/>
    <property type="project" value="InterPro"/>
</dbReference>
<dbReference type="GO" id="GO:0006508">
    <property type="term" value="P:proteolysis"/>
    <property type="evidence" value="ECO:0007669"/>
    <property type="project" value="UniProtKB-KW"/>
</dbReference>
<dbReference type="Proteomes" id="UP000651050">
    <property type="component" value="Unassembled WGS sequence"/>
</dbReference>
<keyword evidence="13" id="KW-0862">Zinc</keyword>
<keyword evidence="15" id="KW-0482">Metalloprotease</keyword>
<evidence type="ECO:0000256" key="9">
    <source>
        <dbReference type="ARBA" id="ARBA00022723"/>
    </source>
</evidence>
<keyword evidence="6" id="KW-0964">Secreted</keyword>
<dbReference type="InterPro" id="IPR039866">
    <property type="entry name" value="CPQ"/>
</dbReference>
<dbReference type="AlphaFoldDB" id="A0A931H1Z7"/>
<evidence type="ECO:0000313" key="24">
    <source>
        <dbReference type="Proteomes" id="UP000651050"/>
    </source>
</evidence>
<dbReference type="InterPro" id="IPR007484">
    <property type="entry name" value="Peptidase_M28"/>
</dbReference>
<keyword evidence="8" id="KW-0645">Protease</keyword>
<evidence type="ECO:0000256" key="3">
    <source>
        <dbReference type="ARBA" id="ARBA00004555"/>
    </source>
</evidence>
<evidence type="ECO:0000256" key="5">
    <source>
        <dbReference type="ARBA" id="ARBA00014116"/>
    </source>
</evidence>
<evidence type="ECO:0000256" key="16">
    <source>
        <dbReference type="ARBA" id="ARBA00023145"/>
    </source>
</evidence>
<dbReference type="GO" id="GO:0004180">
    <property type="term" value="F:carboxypeptidase activity"/>
    <property type="evidence" value="ECO:0007669"/>
    <property type="project" value="UniProtKB-KW"/>
</dbReference>
<evidence type="ECO:0000256" key="8">
    <source>
        <dbReference type="ARBA" id="ARBA00022670"/>
    </source>
</evidence>
<evidence type="ECO:0000313" key="23">
    <source>
        <dbReference type="EMBL" id="MBG9387055.1"/>
    </source>
</evidence>
<keyword evidence="7" id="KW-0121">Carboxypeptidase</keyword>
<organism evidence="23 24">
    <name type="scientific">Caenimonas aquaedulcis</name>
    <dbReference type="NCBI Taxonomy" id="2793270"/>
    <lineage>
        <taxon>Bacteria</taxon>
        <taxon>Pseudomonadati</taxon>
        <taxon>Pseudomonadota</taxon>
        <taxon>Betaproteobacteria</taxon>
        <taxon>Burkholderiales</taxon>
        <taxon>Comamonadaceae</taxon>
        <taxon>Caenimonas</taxon>
    </lineage>
</organism>
<evidence type="ECO:0000256" key="13">
    <source>
        <dbReference type="ARBA" id="ARBA00022833"/>
    </source>
</evidence>
<dbReference type="Gene3D" id="3.40.630.10">
    <property type="entry name" value="Zn peptidases"/>
    <property type="match status" value="1"/>
</dbReference>
<dbReference type="SUPFAM" id="SSF53187">
    <property type="entry name" value="Zn-dependent exopeptidases"/>
    <property type="match status" value="1"/>
</dbReference>
<evidence type="ECO:0000256" key="10">
    <source>
        <dbReference type="ARBA" id="ARBA00022729"/>
    </source>
</evidence>
<feature type="signal peptide" evidence="21">
    <location>
        <begin position="1"/>
        <end position="31"/>
    </location>
</feature>
<keyword evidence="14" id="KW-0333">Golgi apparatus</keyword>
<keyword evidence="12" id="KW-0256">Endoplasmic reticulum</keyword>
<comment type="subunit">
    <text evidence="19">Homodimer. The monomeric form is inactive while the homodimer is active.</text>
</comment>
<dbReference type="Gene3D" id="3.50.30.30">
    <property type="match status" value="1"/>
</dbReference>
<dbReference type="GO" id="GO:0005576">
    <property type="term" value="C:extracellular region"/>
    <property type="evidence" value="ECO:0007669"/>
    <property type="project" value="UniProtKB-SubCell"/>
</dbReference>
<evidence type="ECO:0000256" key="21">
    <source>
        <dbReference type="SAM" id="SignalP"/>
    </source>
</evidence>
<sequence length="477" mass="50325">MHSLYTGQRRRFVQSLLAAPLLSALPLRTFAQGAAPFTEDDLAHAAALRDQALRSNLAFNLMASLVSEVGPRPAGSPGYDKATQWALARLAALGFSNVRAEPVALSAWQRGATTLDVLAPQARRLIVAALGNSVGTPAGGVEGEIAYYPDFAALRDDTTDRARGRIAFIDRQLGRERGTGSYGEAIRGRVLGAVEAGKRGALAVVIRSLGTDTDRIAHTGSMRYDDDVAKIPAVAVSTMDAQWIAERAANGRPVRVRLAMAATAQVPALANNVIGEVPGTGLAGEIVLLGAHLDSWDITPGAQDDAAGVGIVMAAAKAIIEAGRKPRRTVRVVLFANEENGFDGAKAYAARYKDVPHQLMGESDLGAGRIWRLRSRVAESALPAIAAMGRVLQPLGIATEGNDGSPEPDISALMDLNRWPALELSQDATKYFDVHHTINDTVDRVDPATMPQNAAAWAAVAWLAAQKEGGFGPIAGT</sequence>
<keyword evidence="10 21" id="KW-0732">Signal</keyword>
<dbReference type="GO" id="GO:0005764">
    <property type="term" value="C:lysosome"/>
    <property type="evidence" value="ECO:0007669"/>
    <property type="project" value="UniProtKB-SubCell"/>
</dbReference>
<keyword evidence="11" id="KW-0378">Hydrolase</keyword>
<keyword evidence="9" id="KW-0479">Metal-binding</keyword>
<evidence type="ECO:0000256" key="20">
    <source>
        <dbReference type="ARBA" id="ARBA00033328"/>
    </source>
</evidence>
<evidence type="ECO:0000256" key="18">
    <source>
        <dbReference type="ARBA" id="ARBA00023228"/>
    </source>
</evidence>
<feature type="domain" description="Peptidase M28" evidence="22">
    <location>
        <begin position="272"/>
        <end position="460"/>
    </location>
</feature>
<evidence type="ECO:0000256" key="14">
    <source>
        <dbReference type="ARBA" id="ARBA00023034"/>
    </source>
</evidence>
<keyword evidence="17" id="KW-0325">Glycoprotein</keyword>
<dbReference type="PANTHER" id="PTHR12053">
    <property type="entry name" value="PROTEASE FAMILY M28 PLASMA GLUTAMATE CARBOXYPEPTIDASE-RELATED"/>
    <property type="match status" value="1"/>
</dbReference>
<comment type="caution">
    <text evidence="23">The sequence shown here is derived from an EMBL/GenBank/DDBJ whole genome shotgun (WGS) entry which is preliminary data.</text>
</comment>
<proteinExistence type="predicted"/>
<evidence type="ECO:0000256" key="2">
    <source>
        <dbReference type="ARBA" id="ARBA00004371"/>
    </source>
</evidence>
<feature type="chain" id="PRO_5037152308" description="Carboxypeptidase Q" evidence="21">
    <location>
        <begin position="32"/>
        <end position="477"/>
    </location>
</feature>
<evidence type="ECO:0000256" key="15">
    <source>
        <dbReference type="ARBA" id="ARBA00023049"/>
    </source>
</evidence>
<dbReference type="EMBL" id="JADWYS010000001">
    <property type="protein sequence ID" value="MBG9387055.1"/>
    <property type="molecule type" value="Genomic_DNA"/>
</dbReference>
<evidence type="ECO:0000256" key="11">
    <source>
        <dbReference type="ARBA" id="ARBA00022801"/>
    </source>
</evidence>
<dbReference type="RefSeq" id="WP_196985004.1">
    <property type="nucleotide sequence ID" value="NZ_JADWYS010000001.1"/>
</dbReference>
<evidence type="ECO:0000256" key="19">
    <source>
        <dbReference type="ARBA" id="ARBA00025833"/>
    </source>
</evidence>
<keyword evidence="16" id="KW-0865">Zymogen</keyword>
<evidence type="ECO:0000256" key="12">
    <source>
        <dbReference type="ARBA" id="ARBA00022824"/>
    </source>
</evidence>
<comment type="subcellular location">
    <subcellularLocation>
        <location evidence="1">Endoplasmic reticulum</location>
    </subcellularLocation>
    <subcellularLocation>
        <location evidence="3">Golgi apparatus</location>
    </subcellularLocation>
    <subcellularLocation>
        <location evidence="2">Lysosome</location>
    </subcellularLocation>
    <subcellularLocation>
        <location evidence="4">Secreted</location>
    </subcellularLocation>
</comment>
<keyword evidence="24" id="KW-1185">Reference proteome</keyword>
<dbReference type="GO" id="GO:0046872">
    <property type="term" value="F:metal ion binding"/>
    <property type="evidence" value="ECO:0007669"/>
    <property type="project" value="UniProtKB-KW"/>
</dbReference>
<dbReference type="PANTHER" id="PTHR12053:SF3">
    <property type="entry name" value="CARBOXYPEPTIDASE Q"/>
    <property type="match status" value="1"/>
</dbReference>
<evidence type="ECO:0000256" key="6">
    <source>
        <dbReference type="ARBA" id="ARBA00022525"/>
    </source>
</evidence>
<evidence type="ECO:0000259" key="22">
    <source>
        <dbReference type="Pfam" id="PF04389"/>
    </source>
</evidence>
<evidence type="ECO:0000256" key="4">
    <source>
        <dbReference type="ARBA" id="ARBA00004613"/>
    </source>
</evidence>
<keyword evidence="18" id="KW-0458">Lysosome</keyword>
<evidence type="ECO:0000256" key="17">
    <source>
        <dbReference type="ARBA" id="ARBA00023180"/>
    </source>
</evidence>
<evidence type="ECO:0000256" key="7">
    <source>
        <dbReference type="ARBA" id="ARBA00022645"/>
    </source>
</evidence>
<protein>
    <recommendedName>
        <fullName evidence="5">Carboxypeptidase Q</fullName>
    </recommendedName>
    <alternativeName>
        <fullName evidence="20">Plasma glutamate carboxypeptidase</fullName>
    </alternativeName>
</protein>
<dbReference type="Pfam" id="PF04389">
    <property type="entry name" value="Peptidase_M28"/>
    <property type="match status" value="1"/>
</dbReference>
<evidence type="ECO:0000256" key="1">
    <source>
        <dbReference type="ARBA" id="ARBA00004240"/>
    </source>
</evidence>
<gene>
    <name evidence="23" type="ORF">I5803_03365</name>
</gene>
<accession>A0A931H1Z7</accession>
<reference evidence="23" key="1">
    <citation type="submission" date="2020-11" db="EMBL/GenBank/DDBJ databases">
        <title>Bacterial whole genome sequence for Caenimonas sp. DR4.4.</title>
        <authorList>
            <person name="Le V."/>
            <person name="Ko S.-R."/>
            <person name="Ahn C.-Y."/>
            <person name="Oh H.-M."/>
        </authorList>
    </citation>
    <scope>NUCLEOTIDE SEQUENCE</scope>
    <source>
        <strain evidence="23">DR4.4</strain>
    </source>
</reference>